<comment type="similarity">
    <text evidence="1">Belongs to the glycosyltransferase 2 family.</text>
</comment>
<dbReference type="InterPro" id="IPR001173">
    <property type="entry name" value="Glyco_trans_2-like"/>
</dbReference>
<dbReference type="Gene3D" id="3.90.550.10">
    <property type="entry name" value="Spore Coat Polysaccharide Biosynthesis Protein SpsA, Chain A"/>
    <property type="match status" value="1"/>
</dbReference>
<proteinExistence type="inferred from homology"/>
<dbReference type="RefSeq" id="WP_388008302.1">
    <property type="nucleotide sequence ID" value="NZ_JBHUEE010000007.1"/>
</dbReference>
<evidence type="ECO:0000313" key="6">
    <source>
        <dbReference type="EMBL" id="MFD1718965.1"/>
    </source>
</evidence>
<dbReference type="EC" id="2.4.-.-" evidence="6"/>
<sequence length="306" mass="33342">MPTTIEDPRITVVIASRNRRADLEATLTRHHAPVVYVDNASTDDSVDVVRELRPDARVVRLRRNAGAYARTIGVRRARTEFVAFADDDSWWAPGALEAAAATLDRHPTLALLAARMIVGTEQHLDPMCAEMAASPLRRTGDMPGVPVLGFAACGAAVRREAFLEAGGFDPVVRFPGEEERLALDLAAAGRYLCYVDDVVVHHHPSPVRHSPEARVRAITRARVLTAAMRLPWSVFGSRVREAWHSGRPQRGGLADAARALPAALRARQVTTSDVLADLELLERPAPRPSTPAPVDPVARAPETARR</sequence>
<dbReference type="Pfam" id="PF00535">
    <property type="entry name" value="Glycos_transf_2"/>
    <property type="match status" value="1"/>
</dbReference>
<dbReference type="InterPro" id="IPR050834">
    <property type="entry name" value="Glycosyltransf_2"/>
</dbReference>
<dbReference type="EMBL" id="JBHUEE010000007">
    <property type="protein sequence ID" value="MFD1718965.1"/>
    <property type="molecule type" value="Genomic_DNA"/>
</dbReference>
<evidence type="ECO:0000256" key="2">
    <source>
        <dbReference type="ARBA" id="ARBA00022676"/>
    </source>
</evidence>
<gene>
    <name evidence="6" type="ORF">ACFSE6_14050</name>
</gene>
<keyword evidence="3 6" id="KW-0808">Transferase</keyword>
<organism evidence="6 7">
    <name type="scientific">Georgenia deserti</name>
    <dbReference type="NCBI Taxonomy" id="2093781"/>
    <lineage>
        <taxon>Bacteria</taxon>
        <taxon>Bacillati</taxon>
        <taxon>Actinomycetota</taxon>
        <taxon>Actinomycetes</taxon>
        <taxon>Micrococcales</taxon>
        <taxon>Bogoriellaceae</taxon>
        <taxon>Georgenia</taxon>
    </lineage>
</organism>
<reference evidence="7" key="1">
    <citation type="journal article" date="2019" name="Int. J. Syst. Evol. Microbiol.">
        <title>The Global Catalogue of Microorganisms (GCM) 10K type strain sequencing project: providing services to taxonomists for standard genome sequencing and annotation.</title>
        <authorList>
            <consortium name="The Broad Institute Genomics Platform"/>
            <consortium name="The Broad Institute Genome Sequencing Center for Infectious Disease"/>
            <person name="Wu L."/>
            <person name="Ma J."/>
        </authorList>
    </citation>
    <scope>NUCLEOTIDE SEQUENCE [LARGE SCALE GENOMIC DNA]</scope>
    <source>
        <strain evidence="7">JCM 17130</strain>
    </source>
</reference>
<feature type="domain" description="Glycosyltransferase 2-like" evidence="5">
    <location>
        <begin position="11"/>
        <end position="162"/>
    </location>
</feature>
<dbReference type="InterPro" id="IPR029044">
    <property type="entry name" value="Nucleotide-diphossugar_trans"/>
</dbReference>
<protein>
    <submittedName>
        <fullName evidence="6">Glycosyltransferase family 2 protein</fullName>
        <ecNumber evidence="6">2.4.-.-</ecNumber>
    </submittedName>
</protein>
<feature type="region of interest" description="Disordered" evidence="4">
    <location>
        <begin position="280"/>
        <end position="306"/>
    </location>
</feature>
<evidence type="ECO:0000256" key="3">
    <source>
        <dbReference type="ARBA" id="ARBA00022679"/>
    </source>
</evidence>
<evidence type="ECO:0000256" key="4">
    <source>
        <dbReference type="SAM" id="MobiDB-lite"/>
    </source>
</evidence>
<name>A0ABW4L671_9MICO</name>
<dbReference type="SUPFAM" id="SSF53448">
    <property type="entry name" value="Nucleotide-diphospho-sugar transferases"/>
    <property type="match status" value="1"/>
</dbReference>
<dbReference type="Proteomes" id="UP001597277">
    <property type="component" value="Unassembled WGS sequence"/>
</dbReference>
<comment type="caution">
    <text evidence="6">The sequence shown here is derived from an EMBL/GenBank/DDBJ whole genome shotgun (WGS) entry which is preliminary data.</text>
</comment>
<evidence type="ECO:0000259" key="5">
    <source>
        <dbReference type="Pfam" id="PF00535"/>
    </source>
</evidence>
<accession>A0ABW4L671</accession>
<keyword evidence="7" id="KW-1185">Reference proteome</keyword>
<evidence type="ECO:0000313" key="7">
    <source>
        <dbReference type="Proteomes" id="UP001597277"/>
    </source>
</evidence>
<dbReference type="PANTHER" id="PTHR43685:SF5">
    <property type="entry name" value="GLYCOSYLTRANSFERASE EPSE-RELATED"/>
    <property type="match status" value="1"/>
</dbReference>
<dbReference type="GO" id="GO:0016757">
    <property type="term" value="F:glycosyltransferase activity"/>
    <property type="evidence" value="ECO:0007669"/>
    <property type="project" value="UniProtKB-KW"/>
</dbReference>
<keyword evidence="2 6" id="KW-0328">Glycosyltransferase</keyword>
<dbReference type="PANTHER" id="PTHR43685">
    <property type="entry name" value="GLYCOSYLTRANSFERASE"/>
    <property type="match status" value="1"/>
</dbReference>
<evidence type="ECO:0000256" key="1">
    <source>
        <dbReference type="ARBA" id="ARBA00006739"/>
    </source>
</evidence>